<sequence length="357" mass="39435">MMSNTLNPVPMVAVVMAGGRGTRFWPRSRNARPKQFLAIVGTETLLHQTVRRLEGHVAPERVFVVTTEDLAEETRRMLPELPPENVLVEPEGRNTAPCLALALVQIERRFPGSVMAVLSADHWIGDRQRFLEDLDTAARHAATARELVTFGIRPTYPETGYGYIESEGEGAVLQVKAFREKPPVEVALQYLESGRHYWNAGMFVWTLADLRAGLEAHAPEVLAPLDAWSRDGADPRTLAAAYRQLPQVAIDVALMEKAKSVAVVPARFSWSDVGSWPAAIEFQDADAQGNVSQGDTLLLDTRNSAFFGGRRLIAASGVEDLIVVDEPDALLICHRDRAQSVKQIVERLKAEGREDLL</sequence>
<dbReference type="InterPro" id="IPR051161">
    <property type="entry name" value="Mannose-6P_isomerase_type2"/>
</dbReference>
<comment type="caution">
    <text evidence="3">The sequence shown here is derived from an EMBL/GenBank/DDBJ whole genome shotgun (WGS) entry which is preliminary data.</text>
</comment>
<dbReference type="InterPro" id="IPR029044">
    <property type="entry name" value="Nucleotide-diphossugar_trans"/>
</dbReference>
<dbReference type="InterPro" id="IPR005835">
    <property type="entry name" value="NTP_transferase_dom"/>
</dbReference>
<keyword evidence="3" id="KW-0548">Nucleotidyltransferase</keyword>
<reference evidence="3 4" key="1">
    <citation type="journal article" date="2023" name="Antonie Van Leeuwenhoek">
        <title>Mesoterricola silvestris gen. nov., sp. nov., Mesoterricola sediminis sp. nov., Geothrix oryzae sp. nov., Geothrix edaphica sp. nov., Geothrix rubra sp. nov., and Geothrix limicola sp. nov., six novel members of Acidobacteriota isolated from soils.</title>
        <authorList>
            <person name="Itoh H."/>
            <person name="Sugisawa Y."/>
            <person name="Mise K."/>
            <person name="Xu Z."/>
            <person name="Kuniyasu M."/>
            <person name="Ushijima N."/>
            <person name="Kawano K."/>
            <person name="Kobayashi E."/>
            <person name="Shiratori Y."/>
            <person name="Masuda Y."/>
            <person name="Senoo K."/>
        </authorList>
    </citation>
    <scope>NUCLEOTIDE SEQUENCE [LARGE SCALE GENOMIC DNA]</scope>
    <source>
        <strain evidence="3 4">Red803</strain>
    </source>
</reference>
<dbReference type="Gene3D" id="3.90.550.10">
    <property type="entry name" value="Spore Coat Polysaccharide Biosynthesis Protein SpsA, Chain A"/>
    <property type="match status" value="1"/>
</dbReference>
<dbReference type="CDD" id="cd02509">
    <property type="entry name" value="GDP-M1P_Guanylyltransferase"/>
    <property type="match status" value="1"/>
</dbReference>
<feature type="domain" description="Nucleotidyl transferase" evidence="1">
    <location>
        <begin position="13"/>
        <end position="287"/>
    </location>
</feature>
<organism evidence="3 4">
    <name type="scientific">Geothrix rubra</name>
    <dbReference type="NCBI Taxonomy" id="2927977"/>
    <lineage>
        <taxon>Bacteria</taxon>
        <taxon>Pseudomonadati</taxon>
        <taxon>Acidobacteriota</taxon>
        <taxon>Holophagae</taxon>
        <taxon>Holophagales</taxon>
        <taxon>Holophagaceae</taxon>
        <taxon>Geothrix</taxon>
    </lineage>
</organism>
<evidence type="ECO:0000259" key="1">
    <source>
        <dbReference type="Pfam" id="PF00483"/>
    </source>
</evidence>
<proteinExistence type="predicted"/>
<dbReference type="InterPro" id="IPR049577">
    <property type="entry name" value="GMPP_N"/>
</dbReference>
<dbReference type="PANTHER" id="PTHR46390">
    <property type="entry name" value="MANNOSE-1-PHOSPHATE GUANYLYLTRANSFERASE"/>
    <property type="match status" value="1"/>
</dbReference>
<keyword evidence="3" id="KW-0808">Transferase</keyword>
<dbReference type="Pfam" id="PF22640">
    <property type="entry name" value="ManC_GMP_beta-helix"/>
    <property type="match status" value="1"/>
</dbReference>
<dbReference type="PANTHER" id="PTHR46390:SF1">
    <property type="entry name" value="MANNOSE-1-PHOSPHATE GUANYLYLTRANSFERASE"/>
    <property type="match status" value="1"/>
</dbReference>
<dbReference type="GO" id="GO:0016779">
    <property type="term" value="F:nucleotidyltransferase activity"/>
    <property type="evidence" value="ECO:0007669"/>
    <property type="project" value="UniProtKB-KW"/>
</dbReference>
<dbReference type="InterPro" id="IPR054566">
    <property type="entry name" value="ManC/GMP-like_b-helix"/>
</dbReference>
<keyword evidence="4" id="KW-1185">Reference proteome</keyword>
<dbReference type="Proteomes" id="UP001165089">
    <property type="component" value="Unassembled WGS sequence"/>
</dbReference>
<evidence type="ECO:0000259" key="2">
    <source>
        <dbReference type="Pfam" id="PF22640"/>
    </source>
</evidence>
<protein>
    <submittedName>
        <fullName evidence="3">Mannose-1-phosphate guanylyltransferase</fullName>
    </submittedName>
</protein>
<name>A0ABQ5Q4F5_9BACT</name>
<accession>A0ABQ5Q4F5</accession>
<dbReference type="SUPFAM" id="SSF53448">
    <property type="entry name" value="Nucleotide-diphospho-sugar transferases"/>
    <property type="match status" value="1"/>
</dbReference>
<dbReference type="EMBL" id="BSDD01000002">
    <property type="protein sequence ID" value="GLH69513.1"/>
    <property type="molecule type" value="Genomic_DNA"/>
</dbReference>
<dbReference type="Pfam" id="PF00483">
    <property type="entry name" value="NTP_transferase"/>
    <property type="match status" value="1"/>
</dbReference>
<evidence type="ECO:0000313" key="4">
    <source>
        <dbReference type="Proteomes" id="UP001165089"/>
    </source>
</evidence>
<evidence type="ECO:0000313" key="3">
    <source>
        <dbReference type="EMBL" id="GLH69513.1"/>
    </source>
</evidence>
<feature type="domain" description="MannoseP isomerase/GMP-like beta-helix" evidence="2">
    <location>
        <begin position="296"/>
        <end position="348"/>
    </location>
</feature>
<gene>
    <name evidence="3" type="primary">manC</name>
    <name evidence="3" type="ORF">GETHPA_10460</name>
</gene>
<dbReference type="SUPFAM" id="SSF159283">
    <property type="entry name" value="Guanosine diphospho-D-mannose pyrophosphorylase/mannose-6-phosphate isomerase linker domain"/>
    <property type="match status" value="1"/>
</dbReference>